<accession>A0ACB8R1R0</accession>
<dbReference type="EMBL" id="MU276864">
    <property type="protein sequence ID" value="KAI0037551.1"/>
    <property type="molecule type" value="Genomic_DNA"/>
</dbReference>
<reference evidence="1" key="2">
    <citation type="journal article" date="2022" name="New Phytol.">
        <title>Evolutionary transition to the ectomycorrhizal habit in the genomes of a hyperdiverse lineage of mushroom-forming fungi.</title>
        <authorList>
            <person name="Looney B."/>
            <person name="Miyauchi S."/>
            <person name="Morin E."/>
            <person name="Drula E."/>
            <person name="Courty P.E."/>
            <person name="Kohler A."/>
            <person name="Kuo A."/>
            <person name="LaButti K."/>
            <person name="Pangilinan J."/>
            <person name="Lipzen A."/>
            <person name="Riley R."/>
            <person name="Andreopoulos W."/>
            <person name="He G."/>
            <person name="Johnson J."/>
            <person name="Nolan M."/>
            <person name="Tritt A."/>
            <person name="Barry K.W."/>
            <person name="Grigoriev I.V."/>
            <person name="Nagy L.G."/>
            <person name="Hibbett D."/>
            <person name="Henrissat B."/>
            <person name="Matheny P.B."/>
            <person name="Labbe J."/>
            <person name="Martin F.M."/>
        </authorList>
    </citation>
    <scope>NUCLEOTIDE SEQUENCE</scope>
    <source>
        <strain evidence="1">FP105234-sp</strain>
    </source>
</reference>
<comment type="caution">
    <text evidence="1">The sequence shown here is derived from an EMBL/GenBank/DDBJ whole genome shotgun (WGS) entry which is preliminary data.</text>
</comment>
<sequence length="122" mass="13958">FPPDPLSDRLMHRIITDFCEDLSSKHILERSCKVCACLYLKTDLVDLHKCPLDLGILYSPSTYVTRKERNTVEDDIDADPDSVVVKRTHYICDTCYKDLRKNKVPLHALANGNWIGDVPQVL</sequence>
<name>A0ACB8R1R0_9AGAM</name>
<dbReference type="Proteomes" id="UP000814033">
    <property type="component" value="Unassembled WGS sequence"/>
</dbReference>
<protein>
    <submittedName>
        <fullName evidence="1">Uncharacterized protein</fullName>
    </submittedName>
</protein>
<organism evidence="1 2">
    <name type="scientific">Auriscalpium vulgare</name>
    <dbReference type="NCBI Taxonomy" id="40419"/>
    <lineage>
        <taxon>Eukaryota</taxon>
        <taxon>Fungi</taxon>
        <taxon>Dikarya</taxon>
        <taxon>Basidiomycota</taxon>
        <taxon>Agaricomycotina</taxon>
        <taxon>Agaricomycetes</taxon>
        <taxon>Russulales</taxon>
        <taxon>Auriscalpiaceae</taxon>
        <taxon>Auriscalpium</taxon>
    </lineage>
</organism>
<evidence type="ECO:0000313" key="1">
    <source>
        <dbReference type="EMBL" id="KAI0037551.1"/>
    </source>
</evidence>
<reference evidence="1" key="1">
    <citation type="submission" date="2021-02" db="EMBL/GenBank/DDBJ databases">
        <authorList>
            <consortium name="DOE Joint Genome Institute"/>
            <person name="Ahrendt S."/>
            <person name="Looney B.P."/>
            <person name="Miyauchi S."/>
            <person name="Morin E."/>
            <person name="Drula E."/>
            <person name="Courty P.E."/>
            <person name="Chicoki N."/>
            <person name="Fauchery L."/>
            <person name="Kohler A."/>
            <person name="Kuo A."/>
            <person name="Labutti K."/>
            <person name="Pangilinan J."/>
            <person name="Lipzen A."/>
            <person name="Riley R."/>
            <person name="Andreopoulos W."/>
            <person name="He G."/>
            <person name="Johnson J."/>
            <person name="Barry K.W."/>
            <person name="Grigoriev I.V."/>
            <person name="Nagy L."/>
            <person name="Hibbett D."/>
            <person name="Henrissat B."/>
            <person name="Matheny P.B."/>
            <person name="Labbe J."/>
            <person name="Martin F."/>
        </authorList>
    </citation>
    <scope>NUCLEOTIDE SEQUENCE</scope>
    <source>
        <strain evidence="1">FP105234-sp</strain>
    </source>
</reference>
<gene>
    <name evidence="1" type="ORF">FA95DRAFT_1456278</name>
</gene>
<feature type="non-terminal residue" evidence="1">
    <location>
        <position position="122"/>
    </location>
</feature>
<keyword evidence="2" id="KW-1185">Reference proteome</keyword>
<evidence type="ECO:0000313" key="2">
    <source>
        <dbReference type="Proteomes" id="UP000814033"/>
    </source>
</evidence>
<proteinExistence type="predicted"/>
<feature type="non-terminal residue" evidence="1">
    <location>
        <position position="1"/>
    </location>
</feature>